<dbReference type="InterPro" id="IPR038071">
    <property type="entry name" value="UROD/MetE-like_sf"/>
</dbReference>
<accession>A0ABR3R621</accession>
<dbReference type="EMBL" id="JAKJXO020000010">
    <property type="protein sequence ID" value="KAL1599891.1"/>
    <property type="molecule type" value="Genomic_DNA"/>
</dbReference>
<dbReference type="CDD" id="cd03311">
    <property type="entry name" value="CIMS_C_terminal_like"/>
    <property type="match status" value="1"/>
</dbReference>
<name>A0ABR3R621_9PLEO</name>
<proteinExistence type="predicted"/>
<comment type="caution">
    <text evidence="2">The sequence shown here is derived from an EMBL/GenBank/DDBJ whole genome shotgun (WGS) entry which is preliminary data.</text>
</comment>
<dbReference type="Proteomes" id="UP001521785">
    <property type="component" value="Unassembled WGS sequence"/>
</dbReference>
<dbReference type="SUPFAM" id="SSF51726">
    <property type="entry name" value="UROD/MetE-like"/>
    <property type="match status" value="1"/>
</dbReference>
<gene>
    <name evidence="2" type="ORF">SLS60_007696</name>
</gene>
<dbReference type="InterPro" id="IPR002629">
    <property type="entry name" value="Met_Synth_C/arc"/>
</dbReference>
<evidence type="ECO:0000313" key="2">
    <source>
        <dbReference type="EMBL" id="KAL1599891.1"/>
    </source>
</evidence>
<dbReference type="Gene3D" id="3.20.20.210">
    <property type="match status" value="1"/>
</dbReference>
<reference evidence="2 3" key="1">
    <citation type="submission" date="2024-02" db="EMBL/GenBank/DDBJ databases">
        <title>De novo assembly and annotation of 12 fungi associated with fruit tree decline syndrome in Ontario, Canada.</title>
        <authorList>
            <person name="Sulman M."/>
            <person name="Ellouze W."/>
            <person name="Ilyukhin E."/>
        </authorList>
    </citation>
    <scope>NUCLEOTIDE SEQUENCE [LARGE SCALE GENOMIC DNA]</scope>
    <source>
        <strain evidence="2 3">M42-189</strain>
    </source>
</reference>
<dbReference type="PANTHER" id="PTHR43844:SF2">
    <property type="entry name" value="SYNTHASE, VITAMIN-B12 INDEPENDENT, PUTATIVE (AFU_ORTHOLOGUE AFUA_3G12060)-RELATED"/>
    <property type="match status" value="1"/>
</dbReference>
<dbReference type="Pfam" id="PF01717">
    <property type="entry name" value="Meth_synt_2"/>
    <property type="match status" value="1"/>
</dbReference>
<evidence type="ECO:0000313" key="3">
    <source>
        <dbReference type="Proteomes" id="UP001521785"/>
    </source>
</evidence>
<sequence length="404" mass="45591">MAPRFRADQVGSLIRPQSLLELHKTVSNDVSDTTTSSEENRAKLQSATAKAIADVAQKQLDLCIRPITSGEYERTVFYEGFFEKLRGNELCDVRIPEDFRPNLPITEGLVKAGIKKTPASVTTGKIEHVEPAYLHVWELLKKGVPQEHWKDCKIALPSPTWQHIWLSKGLTYSSDIYSSDREYFADLTAAYRAEIKVLYDAGLRNVQVDDPQLLFFILDSFKEGLRSDAIEPSELLETYIWALNEVVRDRPKDLYVGIHICRGNMPGLNTGFLEGSYENVAEKLFRELNYDTFYLEFDDSRSGSFEPLRFLPPGKTVTLGLVSTKTPELENLDELRKRVEDAATVIASGQNRTSPEVLEDSLAVSPQCGFASAHYGKNVGSEERMWDKLVLVRDLARSIWSDSS</sequence>
<organism evidence="2 3">
    <name type="scientific">Paraconiothyrium brasiliense</name>
    <dbReference type="NCBI Taxonomy" id="300254"/>
    <lineage>
        <taxon>Eukaryota</taxon>
        <taxon>Fungi</taxon>
        <taxon>Dikarya</taxon>
        <taxon>Ascomycota</taxon>
        <taxon>Pezizomycotina</taxon>
        <taxon>Dothideomycetes</taxon>
        <taxon>Pleosporomycetidae</taxon>
        <taxon>Pleosporales</taxon>
        <taxon>Massarineae</taxon>
        <taxon>Didymosphaeriaceae</taxon>
        <taxon>Paraconiothyrium</taxon>
    </lineage>
</organism>
<evidence type="ECO:0000259" key="1">
    <source>
        <dbReference type="Pfam" id="PF01717"/>
    </source>
</evidence>
<keyword evidence="3" id="KW-1185">Reference proteome</keyword>
<feature type="domain" description="Cobalamin-independent methionine synthase MetE C-terminal/archaeal" evidence="1">
    <location>
        <begin position="181"/>
        <end position="375"/>
    </location>
</feature>
<dbReference type="PANTHER" id="PTHR43844">
    <property type="entry name" value="METHIONINE SYNTHASE"/>
    <property type="match status" value="1"/>
</dbReference>
<protein>
    <recommendedName>
        <fullName evidence="1">Cobalamin-independent methionine synthase MetE C-terminal/archaeal domain-containing protein</fullName>
    </recommendedName>
</protein>